<comment type="catalytic activity">
    <reaction evidence="1">
        <text>Exolytic cleavage of the (1-&gt;4)-beta-glycosidic linkage between N-acetylmuramic acid (MurNAc) and N-acetylglucosamine (GlcNAc) residues in peptidoglycan, from either the reducing or the non-reducing ends of the peptidoglycan chains, with concomitant formation of a 1,6-anhydrobond in the MurNAc residue.</text>
        <dbReference type="EC" id="4.2.2.n1"/>
    </reaction>
</comment>
<evidence type="ECO:0000256" key="2">
    <source>
        <dbReference type="ARBA" id="ARBA00007734"/>
    </source>
</evidence>
<dbReference type="SUPFAM" id="SSF53955">
    <property type="entry name" value="Lysozyme-like"/>
    <property type="match status" value="1"/>
</dbReference>
<dbReference type="GO" id="GO:0000270">
    <property type="term" value="P:peptidoglycan metabolic process"/>
    <property type="evidence" value="ECO:0007669"/>
    <property type="project" value="InterPro"/>
</dbReference>
<evidence type="ECO:0000259" key="6">
    <source>
        <dbReference type="Pfam" id="PF01464"/>
    </source>
</evidence>
<dbReference type="Gene3D" id="1.10.530.10">
    <property type="match status" value="1"/>
</dbReference>
<dbReference type="EMBL" id="CP040428">
    <property type="protein sequence ID" value="QCT21681.1"/>
    <property type="molecule type" value="Genomic_DNA"/>
</dbReference>
<dbReference type="NCBIfam" id="NF012014">
    <property type="entry name" value="PRK15470.1"/>
    <property type="match status" value="1"/>
</dbReference>
<dbReference type="OrthoDB" id="92254at2"/>
<sequence>MKLRWLIVLSVLLVGCSSKPSRVQHGGWEAGRPVQGAQTWMPITEEAAETWGVSPRLITAIIAVESGGNPQLVSRSNAVGLMQIKASTAGREVYRHEGRSGQPSTSDLKDPARNIDIGAAYLSILENGILRGIDNPQTMEYALIVSYVNGAGALLRIFSSDRGEAIEQINDMSPEAFWQYVMDNHPSSQAPRYLWKVKRAMESA</sequence>
<dbReference type="PANTHER" id="PTHR37423">
    <property type="entry name" value="SOLUBLE LYTIC MUREIN TRANSGLYCOSYLASE-RELATED"/>
    <property type="match status" value="1"/>
</dbReference>
<dbReference type="Proteomes" id="UP000302163">
    <property type="component" value="Chromosome"/>
</dbReference>
<dbReference type="InterPro" id="IPR023346">
    <property type="entry name" value="Lysozyme-like_dom_sf"/>
</dbReference>
<evidence type="ECO:0000256" key="4">
    <source>
        <dbReference type="ARBA" id="ARBA00023239"/>
    </source>
</evidence>
<evidence type="ECO:0000256" key="3">
    <source>
        <dbReference type="ARBA" id="ARBA00012587"/>
    </source>
</evidence>
<accession>A0A4P8YLH9</accession>
<gene>
    <name evidence="7" type="primary">emtA</name>
    <name evidence="7" type="ORF">FEM41_19515</name>
</gene>
<comment type="similarity">
    <text evidence="2">Belongs to the transglycosylase Slt family.</text>
</comment>
<proteinExistence type="inferred from homology"/>
<dbReference type="GO" id="GO:0008933">
    <property type="term" value="F:peptidoglycan lytic transglycosylase activity"/>
    <property type="evidence" value="ECO:0007669"/>
    <property type="project" value="InterPro"/>
</dbReference>
<reference evidence="7 8" key="1">
    <citation type="submission" date="2019-05" db="EMBL/GenBank/DDBJ databases">
        <title>Complete genome sequence of Izhakiella calystegiae KSNA2, an endophyte isolated from beach morning glory (Calystegia soldanella).</title>
        <authorList>
            <person name="Jiang L."/>
            <person name="Jeong J.C."/>
            <person name="Kim C.Y."/>
            <person name="Kim D.H."/>
            <person name="Kim S.W."/>
            <person name="Lee j."/>
        </authorList>
    </citation>
    <scope>NUCLEOTIDE SEQUENCE [LARGE SCALE GENOMIC DNA]</scope>
    <source>
        <strain evidence="7 8">KSNA2</strain>
    </source>
</reference>
<dbReference type="GO" id="GO:0071555">
    <property type="term" value="P:cell wall organization"/>
    <property type="evidence" value="ECO:0007669"/>
    <property type="project" value="UniProtKB-KW"/>
</dbReference>
<dbReference type="AlphaFoldDB" id="A0A4P8YLH9"/>
<dbReference type="CDD" id="cd16893">
    <property type="entry name" value="LT_MltC_MltE"/>
    <property type="match status" value="1"/>
</dbReference>
<dbReference type="Pfam" id="PF01464">
    <property type="entry name" value="SLT"/>
    <property type="match status" value="1"/>
</dbReference>
<evidence type="ECO:0000313" key="8">
    <source>
        <dbReference type="Proteomes" id="UP000302163"/>
    </source>
</evidence>
<dbReference type="EC" id="4.2.2.n1" evidence="3"/>
<dbReference type="PROSITE" id="PS51257">
    <property type="entry name" value="PROKAR_LIPOPROTEIN"/>
    <property type="match status" value="1"/>
</dbReference>
<dbReference type="GO" id="GO:0016020">
    <property type="term" value="C:membrane"/>
    <property type="evidence" value="ECO:0007669"/>
    <property type="project" value="InterPro"/>
</dbReference>
<dbReference type="InterPro" id="IPR008258">
    <property type="entry name" value="Transglycosylase_SLT_dom_1"/>
</dbReference>
<keyword evidence="4 7" id="KW-0456">Lyase</keyword>
<evidence type="ECO:0000313" key="7">
    <source>
        <dbReference type="EMBL" id="QCT21681.1"/>
    </source>
</evidence>
<organism evidence="7 8">
    <name type="scientific">Jejubacter calystegiae</name>
    <dbReference type="NCBI Taxonomy" id="2579935"/>
    <lineage>
        <taxon>Bacteria</taxon>
        <taxon>Pseudomonadati</taxon>
        <taxon>Pseudomonadota</taxon>
        <taxon>Gammaproteobacteria</taxon>
        <taxon>Enterobacterales</taxon>
        <taxon>Enterobacteriaceae</taxon>
        <taxon>Jejubacter</taxon>
    </lineage>
</organism>
<dbReference type="KEGG" id="izh:FEM41_19515"/>
<dbReference type="InterPro" id="IPR000189">
    <property type="entry name" value="Transglyc_AS"/>
</dbReference>
<keyword evidence="8" id="KW-1185">Reference proteome</keyword>
<dbReference type="RefSeq" id="WP_138097837.1">
    <property type="nucleotide sequence ID" value="NZ_CP040428.1"/>
</dbReference>
<evidence type="ECO:0000256" key="1">
    <source>
        <dbReference type="ARBA" id="ARBA00001420"/>
    </source>
</evidence>
<keyword evidence="5" id="KW-0961">Cell wall biogenesis/degradation</keyword>
<name>A0A4P8YLH9_9ENTR</name>
<dbReference type="PANTHER" id="PTHR37423:SF4">
    <property type="entry name" value="ENDO-TYPE MEMBRANE-BOUND LYTIC MUREIN TRANSGLYCOSYLASE A"/>
    <property type="match status" value="1"/>
</dbReference>
<evidence type="ECO:0000256" key="5">
    <source>
        <dbReference type="ARBA" id="ARBA00023316"/>
    </source>
</evidence>
<feature type="domain" description="Transglycosylase SLT" evidence="6">
    <location>
        <begin position="45"/>
        <end position="168"/>
    </location>
</feature>
<protein>
    <recommendedName>
        <fullName evidence="3">peptidoglycan lytic exotransglycosylase</fullName>
        <ecNumber evidence="3">4.2.2.n1</ecNumber>
    </recommendedName>
</protein>
<dbReference type="PROSITE" id="PS00922">
    <property type="entry name" value="TRANSGLYCOSYLASE"/>
    <property type="match status" value="1"/>
</dbReference>